<dbReference type="Pfam" id="PF03895">
    <property type="entry name" value="YadA_anchor"/>
    <property type="match status" value="1"/>
</dbReference>
<evidence type="ECO:0000256" key="1">
    <source>
        <dbReference type="ARBA" id="ARBA00004241"/>
    </source>
</evidence>
<evidence type="ECO:0000256" key="8">
    <source>
        <dbReference type="SAM" id="MobiDB-lite"/>
    </source>
</evidence>
<keyword evidence="12" id="KW-1185">Reference proteome</keyword>
<keyword evidence="4" id="KW-0812">Transmembrane</keyword>
<dbReference type="SUPFAM" id="SSF54523">
    <property type="entry name" value="Pili subunits"/>
    <property type="match status" value="1"/>
</dbReference>
<evidence type="ECO:0000256" key="4">
    <source>
        <dbReference type="ARBA" id="ARBA00022692"/>
    </source>
</evidence>
<comment type="subcellular location">
    <subcellularLocation>
        <location evidence="2">Cell outer membrane</location>
    </subcellularLocation>
    <subcellularLocation>
        <location evidence="1">Cell surface</location>
    </subcellularLocation>
</comment>
<sequence>MKKSFRYFKFIALVATFCFSSNLLAAPSSTSDSNSTSAPNSSLPNAGGVAAVSQKETNNIMVFVPKNEGDLDPYSGDVYIRVFNEDANKSGYKKLVPYKANEKGEKEDIIYEGKEFQDINKSRIRIQAQKNAKKDKVGAQNTFIINNSLKINENTKNINNLRASTDQKINDLKKDSKAGIASAVALGMLTQSTAPGKGLITLGVGHHAGESAAALGASGMSSDGKWVFKGGVSYDTQNQTTFGGSVGFFFN</sequence>
<dbReference type="Proteomes" id="UP000476338">
    <property type="component" value="Unassembled WGS sequence"/>
</dbReference>
<evidence type="ECO:0000313" key="11">
    <source>
        <dbReference type="EMBL" id="MSN96047.1"/>
    </source>
</evidence>
<feature type="chain" id="PRO_5026699784" description="Trimeric autotransporter adhesin YadA-like C-terminal membrane anchor domain-containing protein" evidence="9">
    <location>
        <begin position="26"/>
        <end position="251"/>
    </location>
</feature>
<feature type="domain" description="Trimeric autotransporter adhesin YadA-like C-terminal membrane anchor" evidence="10">
    <location>
        <begin position="191"/>
        <end position="249"/>
    </location>
</feature>
<evidence type="ECO:0000256" key="2">
    <source>
        <dbReference type="ARBA" id="ARBA00004442"/>
    </source>
</evidence>
<keyword evidence="6" id="KW-0472">Membrane</keyword>
<dbReference type="EMBL" id="VWSJ01000006">
    <property type="protein sequence ID" value="MSN96047.1"/>
    <property type="molecule type" value="Genomic_DNA"/>
</dbReference>
<organism evidence="11 12">
    <name type="scientific">Campylobacter portucalensis</name>
    <dbReference type="NCBI Taxonomy" id="2608384"/>
    <lineage>
        <taxon>Bacteria</taxon>
        <taxon>Pseudomonadati</taxon>
        <taxon>Campylobacterota</taxon>
        <taxon>Epsilonproteobacteria</taxon>
        <taxon>Campylobacterales</taxon>
        <taxon>Campylobacteraceae</taxon>
        <taxon>Campylobacter</taxon>
    </lineage>
</organism>
<accession>A0A6L5WIG2</accession>
<dbReference type="Gene3D" id="3.30.1300.30">
    <property type="entry name" value="GSPII I/J protein-like"/>
    <property type="match status" value="1"/>
</dbReference>
<feature type="signal peptide" evidence="9">
    <location>
        <begin position="1"/>
        <end position="25"/>
    </location>
</feature>
<feature type="region of interest" description="Disordered" evidence="8">
    <location>
        <begin position="29"/>
        <end position="49"/>
    </location>
</feature>
<evidence type="ECO:0000313" key="12">
    <source>
        <dbReference type="Proteomes" id="UP000476338"/>
    </source>
</evidence>
<keyword evidence="7" id="KW-0998">Cell outer membrane</keyword>
<comment type="caution">
    <text evidence="11">The sequence shown here is derived from an EMBL/GenBank/DDBJ whole genome shotgun (WGS) entry which is preliminary data.</text>
</comment>
<dbReference type="InterPro" id="IPR005594">
    <property type="entry name" value="YadA_C"/>
</dbReference>
<keyword evidence="5 9" id="KW-0732">Signal</keyword>
<dbReference type="GO" id="GO:0009986">
    <property type="term" value="C:cell surface"/>
    <property type="evidence" value="ECO:0007669"/>
    <property type="project" value="UniProtKB-SubCell"/>
</dbReference>
<dbReference type="InterPro" id="IPR045584">
    <property type="entry name" value="Pilin-like"/>
</dbReference>
<keyword evidence="3" id="KW-1134">Transmembrane beta strand</keyword>
<reference evidence="11 12" key="2">
    <citation type="submission" date="2020-03" db="EMBL/GenBank/DDBJ databases">
        <title>Campylobacter portucalensis sp. nov., a new species of Campylobacter isolated from the reproductive tract of bulls.</title>
        <authorList>
            <person name="Silva M.F."/>
            <person name="Pereira G."/>
            <person name="Carneiro C."/>
            <person name="Hemphill A."/>
            <person name="Mateus L."/>
            <person name="Lopes-Da-Costa L."/>
            <person name="Silva E."/>
        </authorList>
    </citation>
    <scope>NUCLEOTIDE SEQUENCE [LARGE SCALE GENOMIC DNA]</scope>
    <source>
        <strain evidence="11 12">FMV-PI01</strain>
    </source>
</reference>
<reference evidence="11 12" key="1">
    <citation type="submission" date="2019-09" db="EMBL/GenBank/DDBJ databases">
        <authorList>
            <person name="Silva M."/>
            <person name="Pereira G."/>
            <person name="Lopes-Da-Costa L."/>
            <person name="Silva E."/>
        </authorList>
    </citation>
    <scope>NUCLEOTIDE SEQUENCE [LARGE SCALE GENOMIC DNA]</scope>
    <source>
        <strain evidence="11 12">FMV-PI01</strain>
    </source>
</reference>
<gene>
    <name evidence="11" type="ORF">F1B92_02370</name>
</gene>
<name>A0A6L5WIG2_9BACT</name>
<evidence type="ECO:0000256" key="9">
    <source>
        <dbReference type="SAM" id="SignalP"/>
    </source>
</evidence>
<protein>
    <recommendedName>
        <fullName evidence="10">Trimeric autotransporter adhesin YadA-like C-terminal membrane anchor domain-containing protein</fullName>
    </recommendedName>
</protein>
<evidence type="ECO:0000256" key="3">
    <source>
        <dbReference type="ARBA" id="ARBA00022452"/>
    </source>
</evidence>
<proteinExistence type="predicted"/>
<feature type="compositionally biased region" description="Low complexity" evidence="8">
    <location>
        <begin position="29"/>
        <end position="46"/>
    </location>
</feature>
<evidence type="ECO:0000256" key="7">
    <source>
        <dbReference type="ARBA" id="ARBA00023237"/>
    </source>
</evidence>
<dbReference type="GO" id="GO:0009279">
    <property type="term" value="C:cell outer membrane"/>
    <property type="evidence" value="ECO:0007669"/>
    <property type="project" value="UniProtKB-SubCell"/>
</dbReference>
<dbReference type="RefSeq" id="WP_154570314.1">
    <property type="nucleotide sequence ID" value="NZ_VWSJ01000006.1"/>
</dbReference>
<dbReference type="AlphaFoldDB" id="A0A6L5WIG2"/>
<evidence type="ECO:0000259" key="10">
    <source>
        <dbReference type="Pfam" id="PF03895"/>
    </source>
</evidence>
<evidence type="ECO:0000256" key="6">
    <source>
        <dbReference type="ARBA" id="ARBA00023136"/>
    </source>
</evidence>
<evidence type="ECO:0000256" key="5">
    <source>
        <dbReference type="ARBA" id="ARBA00022729"/>
    </source>
</evidence>